<dbReference type="Gene3D" id="3.30.710.10">
    <property type="entry name" value="Potassium Channel Kv1.1, Chain A"/>
    <property type="match status" value="1"/>
</dbReference>
<comment type="similarity">
    <text evidence="3">Belongs to the SKP1 family.</text>
</comment>
<dbReference type="SUPFAM" id="SSF54695">
    <property type="entry name" value="POZ domain"/>
    <property type="match status" value="1"/>
</dbReference>
<dbReference type="PANTHER" id="PTHR46033:SF8">
    <property type="entry name" value="PROTEIN MAINTENANCE OF MERISTEMS-LIKE"/>
    <property type="match status" value="1"/>
</dbReference>
<dbReference type="Gene3D" id="1.20.1310.10">
    <property type="entry name" value="Cullin Repeats"/>
    <property type="match status" value="1"/>
</dbReference>
<evidence type="ECO:0000259" key="5">
    <source>
        <dbReference type="Pfam" id="PF03931"/>
    </source>
</evidence>
<dbReference type="Proteomes" id="UP001058974">
    <property type="component" value="Chromosome 4"/>
</dbReference>
<dbReference type="InterPro" id="IPR044824">
    <property type="entry name" value="MAIN-like"/>
</dbReference>
<evidence type="ECO:0000259" key="4">
    <source>
        <dbReference type="Pfam" id="PF00888"/>
    </source>
</evidence>
<dbReference type="Pfam" id="PF00888">
    <property type="entry name" value="Cullin"/>
    <property type="match status" value="1"/>
</dbReference>
<dbReference type="GO" id="GO:0010073">
    <property type="term" value="P:meristem maintenance"/>
    <property type="evidence" value="ECO:0007669"/>
    <property type="project" value="InterPro"/>
</dbReference>
<sequence length="830" mass="95682">MSSPTFITLEEGCDYLQKGITKLLNILEGFPEPNFTPEHHILLYTTVYNMCYQRAPQDYARKLYDMYKETCAEYIISKVLPFMREKKDDLLLRELLRRWSNYIAMTKRLSKFFCPLEKRDIPRLKVPSLEETSFLSFYHLVYEEMNKEIMDAVFAMVDRERAGEHVDQTFALNTLDLYLELKECTRKIKEKEEKMNCSPDVLSKKINLVSSDGIVFEVDFGLALMSKRFEETIETIPVGDVDTISVHEVSSKMLRKVVEYCKKHNIRQKYVNNLEDWEAKFIDVDTKTLLDLQTYASYLKIDSLQMLAWDKEYGLIKGMTREEMTEFYAAQDDSNSMVRRRGADGRIPVRTLDRGASSSAAAAEPTGYPGGPYDTSLLVKYEHHVARHIWFGEERGPKKESKVAGHGLKLNSRVPLALPPQMESWVSRSGLASLQRTSLNKIDTNLVSAFVERWHLETSSFHMPFGEMSITLDDVACLLHLPIRGIFWSPQDVTEELAVELAVDYLGVSQGQAQSHVRSCRGSYYKLEWLYDIFVHHRAASSWAYATRAYLLMLVGSTIFADKTFTLVEARYLLLFRGLDGCSGYSWGAAALVTLYRYLGDASMYSCKQLVLDSRVFSNCWKRGENWNPAGNCGLPRAMRWSYRQGVLKVDDLRPILDELTPTDVIWRPFEDHRAWCVFDEICLYRGCLKWGETVVPYLPDRCLRQFGYRQYVPSPPLDCMMATDIDVDWISYHQSVVDVIGSSSVATTPSEVVDGYLEWYYRVSHPRLVPPHRDAPREVPVPVYDAGPSDPDWARVSTLIRRYLRQVNAEEEDPQFSDLFEALHISRSH</sequence>
<evidence type="ECO:0000313" key="7">
    <source>
        <dbReference type="EMBL" id="KAI5414622.1"/>
    </source>
</evidence>
<dbReference type="PANTHER" id="PTHR46033">
    <property type="entry name" value="PROTEIN MAIN-LIKE 2"/>
    <property type="match status" value="1"/>
</dbReference>
<dbReference type="AlphaFoldDB" id="A0A9D5AJS5"/>
<dbReference type="InterPro" id="IPR016073">
    <property type="entry name" value="Skp1_comp_POZ"/>
</dbReference>
<dbReference type="GO" id="GO:0006511">
    <property type="term" value="P:ubiquitin-dependent protein catabolic process"/>
    <property type="evidence" value="ECO:0007669"/>
    <property type="project" value="InterPro"/>
</dbReference>
<dbReference type="Pfam" id="PF03931">
    <property type="entry name" value="Skp1_POZ"/>
    <property type="match status" value="1"/>
</dbReference>
<comment type="caution">
    <text evidence="7">The sequence shown here is derived from an EMBL/GenBank/DDBJ whole genome shotgun (WGS) entry which is preliminary data.</text>
</comment>
<dbReference type="SUPFAM" id="SSF81382">
    <property type="entry name" value="Skp1 dimerisation domain-like"/>
    <property type="match status" value="1"/>
</dbReference>
<dbReference type="InterPro" id="IPR036296">
    <property type="entry name" value="SKP1-like_dim_sf"/>
</dbReference>
<dbReference type="InterPro" id="IPR001232">
    <property type="entry name" value="SKP1-like"/>
</dbReference>
<dbReference type="EMBL" id="JAMSHJ010000004">
    <property type="protein sequence ID" value="KAI5414622.1"/>
    <property type="molecule type" value="Genomic_DNA"/>
</dbReference>
<proteinExistence type="inferred from homology"/>
<organism evidence="7 8">
    <name type="scientific">Pisum sativum</name>
    <name type="common">Garden pea</name>
    <name type="synonym">Lathyrus oleraceus</name>
    <dbReference type="NCBI Taxonomy" id="3888"/>
    <lineage>
        <taxon>Eukaryota</taxon>
        <taxon>Viridiplantae</taxon>
        <taxon>Streptophyta</taxon>
        <taxon>Embryophyta</taxon>
        <taxon>Tracheophyta</taxon>
        <taxon>Spermatophyta</taxon>
        <taxon>Magnoliopsida</taxon>
        <taxon>eudicotyledons</taxon>
        <taxon>Gunneridae</taxon>
        <taxon>Pentapetalae</taxon>
        <taxon>rosids</taxon>
        <taxon>fabids</taxon>
        <taxon>Fabales</taxon>
        <taxon>Fabaceae</taxon>
        <taxon>Papilionoideae</taxon>
        <taxon>50 kb inversion clade</taxon>
        <taxon>NPAAA clade</taxon>
        <taxon>Hologalegina</taxon>
        <taxon>IRL clade</taxon>
        <taxon>Fabeae</taxon>
        <taxon>Lathyrus</taxon>
    </lineage>
</organism>
<reference evidence="7 8" key="1">
    <citation type="journal article" date="2022" name="Nat. Genet.">
        <title>Improved pea reference genome and pan-genome highlight genomic features and evolutionary characteristics.</title>
        <authorList>
            <person name="Yang T."/>
            <person name="Liu R."/>
            <person name="Luo Y."/>
            <person name="Hu S."/>
            <person name="Wang D."/>
            <person name="Wang C."/>
            <person name="Pandey M.K."/>
            <person name="Ge S."/>
            <person name="Xu Q."/>
            <person name="Li N."/>
            <person name="Li G."/>
            <person name="Huang Y."/>
            <person name="Saxena R.K."/>
            <person name="Ji Y."/>
            <person name="Li M."/>
            <person name="Yan X."/>
            <person name="He Y."/>
            <person name="Liu Y."/>
            <person name="Wang X."/>
            <person name="Xiang C."/>
            <person name="Varshney R.K."/>
            <person name="Ding H."/>
            <person name="Gao S."/>
            <person name="Zong X."/>
        </authorList>
    </citation>
    <scope>NUCLEOTIDE SEQUENCE [LARGE SCALE GENOMIC DNA]</scope>
    <source>
        <strain evidence="7 8">cv. Zhongwan 6</strain>
    </source>
</reference>
<accession>A0A9D5AJS5</accession>
<evidence type="ECO:0000256" key="3">
    <source>
        <dbReference type="ARBA" id="ARBA00009993"/>
    </source>
</evidence>
<gene>
    <name evidence="7" type="ORF">KIW84_040198</name>
</gene>
<dbReference type="SMART" id="SM00512">
    <property type="entry name" value="Skp1"/>
    <property type="match status" value="1"/>
</dbReference>
<dbReference type="SUPFAM" id="SSF74788">
    <property type="entry name" value="Cullin repeat-like"/>
    <property type="match status" value="1"/>
</dbReference>
<protein>
    <submittedName>
        <fullName evidence="7">Uncharacterized protein</fullName>
    </submittedName>
</protein>
<dbReference type="InterPro" id="IPR016159">
    <property type="entry name" value="Cullin_repeat-like_dom_sf"/>
</dbReference>
<comment type="pathway">
    <text evidence="1">Protein modification; protein ubiquitination.</text>
</comment>
<feature type="domain" description="SKP1 component POZ" evidence="5">
    <location>
        <begin position="204"/>
        <end position="265"/>
    </location>
</feature>
<comment type="similarity">
    <text evidence="2">Belongs to the cullin family.</text>
</comment>
<feature type="domain" description="Aminotransferase-like plant mobile" evidence="6">
    <location>
        <begin position="430"/>
        <end position="761"/>
    </location>
</feature>
<evidence type="ECO:0000259" key="6">
    <source>
        <dbReference type="Pfam" id="PF10536"/>
    </source>
</evidence>
<dbReference type="GO" id="GO:0031625">
    <property type="term" value="F:ubiquitin protein ligase binding"/>
    <property type="evidence" value="ECO:0007669"/>
    <property type="project" value="InterPro"/>
</dbReference>
<dbReference type="InterPro" id="IPR001373">
    <property type="entry name" value="Cullin_N"/>
</dbReference>
<evidence type="ECO:0000313" key="8">
    <source>
        <dbReference type="Proteomes" id="UP001058974"/>
    </source>
</evidence>
<dbReference type="InterPro" id="IPR019557">
    <property type="entry name" value="AminoTfrase-like_pln_mobile"/>
</dbReference>
<dbReference type="InterPro" id="IPR011333">
    <property type="entry name" value="SKP1/BTB/POZ_sf"/>
</dbReference>
<evidence type="ECO:0000256" key="1">
    <source>
        <dbReference type="ARBA" id="ARBA00004906"/>
    </source>
</evidence>
<evidence type="ECO:0000256" key="2">
    <source>
        <dbReference type="ARBA" id="ARBA00006019"/>
    </source>
</evidence>
<feature type="domain" description="Cullin N-terminal" evidence="4">
    <location>
        <begin position="34"/>
        <end position="183"/>
    </location>
</feature>
<dbReference type="Pfam" id="PF10536">
    <property type="entry name" value="PMD"/>
    <property type="match status" value="1"/>
</dbReference>
<dbReference type="Gramene" id="Psat04G0019800-T1">
    <property type="protein sequence ID" value="KAI5414622.1"/>
    <property type="gene ID" value="KIW84_040198"/>
</dbReference>
<dbReference type="GO" id="GO:0009867">
    <property type="term" value="P:jasmonic acid mediated signaling pathway"/>
    <property type="evidence" value="ECO:0007669"/>
    <property type="project" value="UniProtKB-ARBA"/>
</dbReference>
<keyword evidence="8" id="KW-1185">Reference proteome</keyword>
<name>A0A9D5AJS5_PEA</name>